<protein>
    <recommendedName>
        <fullName evidence="3">Protein-glutamate methylesterase/protein-glutamine glutaminase</fullName>
        <ecNumber evidence="3">3.1.1.61</ecNumber>
        <ecNumber evidence="3">3.5.1.44</ecNumber>
    </recommendedName>
</protein>
<dbReference type="EMBL" id="JRJU01000015">
    <property type="protein sequence ID" value="KHF39759.1"/>
    <property type="molecule type" value="Genomic_DNA"/>
</dbReference>
<evidence type="ECO:0000256" key="5">
    <source>
        <dbReference type="PROSITE-ProRule" id="PRU00169"/>
    </source>
</evidence>
<evidence type="ECO:0000259" key="7">
    <source>
        <dbReference type="PROSITE" id="PS50122"/>
    </source>
</evidence>
<dbReference type="OrthoDB" id="9793421at2"/>
<dbReference type="InterPro" id="IPR011006">
    <property type="entry name" value="CheY-like_superfamily"/>
</dbReference>
<comment type="catalytic activity">
    <reaction evidence="2 3">
        <text>[protein]-L-glutamate 5-O-methyl ester + H2O = L-glutamyl-[protein] + methanol + H(+)</text>
        <dbReference type="Rhea" id="RHEA:23236"/>
        <dbReference type="Rhea" id="RHEA-COMP:10208"/>
        <dbReference type="Rhea" id="RHEA-COMP:10311"/>
        <dbReference type="ChEBI" id="CHEBI:15377"/>
        <dbReference type="ChEBI" id="CHEBI:15378"/>
        <dbReference type="ChEBI" id="CHEBI:17790"/>
        <dbReference type="ChEBI" id="CHEBI:29973"/>
        <dbReference type="ChEBI" id="CHEBI:82795"/>
        <dbReference type="EC" id="3.1.1.61"/>
    </reaction>
</comment>
<dbReference type="GO" id="GO:0008984">
    <property type="term" value="F:protein-glutamate methylesterase activity"/>
    <property type="evidence" value="ECO:0007669"/>
    <property type="project" value="UniProtKB-UniRule"/>
</dbReference>
<evidence type="ECO:0000313" key="9">
    <source>
        <dbReference type="Proteomes" id="UP000030832"/>
    </source>
</evidence>
<feature type="active site" evidence="3 4">
    <location>
        <position position="294"/>
    </location>
</feature>
<comment type="catalytic activity">
    <reaction evidence="3">
        <text>L-glutaminyl-[protein] + H2O = L-glutamyl-[protein] + NH4(+)</text>
        <dbReference type="Rhea" id="RHEA:16441"/>
        <dbReference type="Rhea" id="RHEA-COMP:10207"/>
        <dbReference type="Rhea" id="RHEA-COMP:10208"/>
        <dbReference type="ChEBI" id="CHEBI:15377"/>
        <dbReference type="ChEBI" id="CHEBI:28938"/>
        <dbReference type="ChEBI" id="CHEBI:29973"/>
        <dbReference type="ChEBI" id="CHEBI:30011"/>
        <dbReference type="EC" id="3.5.1.44"/>
    </reaction>
</comment>
<feature type="modified residue" description="4-aspartylphosphate" evidence="3 5">
    <location>
        <position position="56"/>
    </location>
</feature>
<dbReference type="Gene3D" id="3.40.50.180">
    <property type="entry name" value="Methylesterase CheB, C-terminal domain"/>
    <property type="match status" value="1"/>
</dbReference>
<comment type="similarity">
    <text evidence="3">Belongs to the CheB family.</text>
</comment>
<feature type="active site" evidence="3 4">
    <location>
        <position position="198"/>
    </location>
</feature>
<evidence type="ECO:0000256" key="1">
    <source>
        <dbReference type="ARBA" id="ARBA00022801"/>
    </source>
</evidence>
<sequence length="351" mass="38793">MDNIKVLVVDDSAFMRKVLSEMLNQHPRIHVVGTARNGEDALKKHITLRPDVITLDVEMPIMDGLQTLKYIMEKDPCPVVMVSSTTKVGAENTLLAIEYGAVDFVTKPSGAISLDMDKVRHLIIEKVLQASKANIRKPTLFKKEIEQEHKNRAMEIKKHSEMKKIIAIGTSTGGPRALKDVITNLPPKLPAPVLVVQHMPPGFTLSLAKRLDSLSEVDVKEAEDGEILKNGTVYIAPGGYHLTVKKIGAVYAVHTHQEEARRGHRPSVDVMFESLAYFPEVETIAVIMTGMGADGTEGLIKLKQSTPNCYAITETEESCTVFGMPRAAIQTKLVDESAHVQLISERILKRF</sequence>
<feature type="domain" description="CheB-type methylesterase" evidence="7">
    <location>
        <begin position="159"/>
        <end position="351"/>
    </location>
</feature>
<comment type="caution">
    <text evidence="8">The sequence shown here is derived from an EMBL/GenBank/DDBJ whole genome shotgun (WGS) entry which is preliminary data.</text>
</comment>
<gene>
    <name evidence="3" type="primary">cheB</name>
    <name evidence="8" type="ORF">LQ50_13035</name>
</gene>
<comment type="subcellular location">
    <subcellularLocation>
        <location evidence="3">Cytoplasm</location>
    </subcellularLocation>
</comment>
<evidence type="ECO:0000256" key="4">
    <source>
        <dbReference type="PROSITE-ProRule" id="PRU00050"/>
    </source>
</evidence>
<keyword evidence="3 4" id="KW-0145">Chemotaxis</keyword>
<feature type="active site" evidence="3 4">
    <location>
        <position position="171"/>
    </location>
</feature>
<keyword evidence="3" id="KW-0963">Cytoplasm</keyword>
<dbReference type="CDD" id="cd17541">
    <property type="entry name" value="REC_CheB-like"/>
    <property type="match status" value="1"/>
</dbReference>
<dbReference type="PANTHER" id="PTHR42872:SF3">
    <property type="entry name" value="PROTEIN-GLUTAMATE METHYLESTERASE_PROTEIN-GLUTAMINE GLUTAMINASE 1"/>
    <property type="match status" value="1"/>
</dbReference>
<keyword evidence="1 3" id="KW-0378">Hydrolase</keyword>
<dbReference type="HAMAP" id="MF_00099">
    <property type="entry name" value="CheB_chemtxs"/>
    <property type="match status" value="1"/>
</dbReference>
<organism evidence="8 9">
    <name type="scientific">Halalkalibacter okhensis</name>
    <dbReference type="NCBI Taxonomy" id="333138"/>
    <lineage>
        <taxon>Bacteria</taxon>
        <taxon>Bacillati</taxon>
        <taxon>Bacillota</taxon>
        <taxon>Bacilli</taxon>
        <taxon>Bacillales</taxon>
        <taxon>Bacillaceae</taxon>
        <taxon>Halalkalibacter</taxon>
    </lineage>
</organism>
<comment type="function">
    <text evidence="3">Involved in chemotaxis. Part of a chemotaxis signal transduction system that modulates chemotaxis in response to various stimuli. Catalyzes the demethylation of specific methylglutamate residues introduced into the chemoreceptors (methyl-accepting chemotaxis proteins or MCP) by CheR. Also mediates the irreversible deamidation of specific glutamine residues to glutamic acid.</text>
</comment>
<keyword evidence="3 5" id="KW-0597">Phosphoprotein</keyword>
<dbReference type="CDD" id="cd16432">
    <property type="entry name" value="CheB_Rec"/>
    <property type="match status" value="1"/>
</dbReference>
<dbReference type="InterPro" id="IPR001789">
    <property type="entry name" value="Sig_transdc_resp-reg_receiver"/>
</dbReference>
<evidence type="ECO:0000259" key="6">
    <source>
        <dbReference type="PROSITE" id="PS50110"/>
    </source>
</evidence>
<dbReference type="PANTHER" id="PTHR42872">
    <property type="entry name" value="PROTEIN-GLUTAMATE METHYLESTERASE/PROTEIN-GLUTAMINE GLUTAMINASE"/>
    <property type="match status" value="1"/>
</dbReference>
<dbReference type="EC" id="3.1.1.61" evidence="3"/>
<dbReference type="NCBIfam" id="NF001965">
    <property type="entry name" value="PRK00742.1"/>
    <property type="match status" value="1"/>
</dbReference>
<dbReference type="RefSeq" id="WP_034629764.1">
    <property type="nucleotide sequence ID" value="NZ_JRJU01000015.1"/>
</dbReference>
<dbReference type="AlphaFoldDB" id="A0A0B0II65"/>
<evidence type="ECO:0000256" key="3">
    <source>
        <dbReference type="HAMAP-Rule" id="MF_00099"/>
    </source>
</evidence>
<dbReference type="SUPFAM" id="SSF52172">
    <property type="entry name" value="CheY-like"/>
    <property type="match status" value="1"/>
</dbReference>
<evidence type="ECO:0000313" key="8">
    <source>
        <dbReference type="EMBL" id="KHF39759.1"/>
    </source>
</evidence>
<feature type="domain" description="Response regulatory" evidence="6">
    <location>
        <begin position="5"/>
        <end position="122"/>
    </location>
</feature>
<evidence type="ECO:0000256" key="2">
    <source>
        <dbReference type="ARBA" id="ARBA00048267"/>
    </source>
</evidence>
<accession>A0A0B0II65</accession>
<dbReference type="Gene3D" id="3.40.50.2300">
    <property type="match status" value="1"/>
</dbReference>
<dbReference type="GO" id="GO:0050568">
    <property type="term" value="F:protein-glutamine glutaminase activity"/>
    <property type="evidence" value="ECO:0007669"/>
    <property type="project" value="UniProtKB-UniRule"/>
</dbReference>
<dbReference type="SUPFAM" id="SSF52738">
    <property type="entry name" value="Methylesterase CheB, C-terminal domain"/>
    <property type="match status" value="1"/>
</dbReference>
<reference evidence="8 9" key="1">
    <citation type="submission" date="2014-09" db="EMBL/GenBank/DDBJ databases">
        <title>Genome sequencing and annotation of Bacillus Okhensis strain Kh10-101T.</title>
        <authorList>
            <person name="Prakash J.S."/>
        </authorList>
    </citation>
    <scope>NUCLEOTIDE SEQUENCE [LARGE SCALE GENOMIC DNA]</scope>
    <source>
        <strain evidence="9">Kh10-101T</strain>
    </source>
</reference>
<proteinExistence type="inferred from homology"/>
<dbReference type="InterPro" id="IPR008248">
    <property type="entry name" value="CheB-like"/>
</dbReference>
<dbReference type="GO" id="GO:0000156">
    <property type="term" value="F:phosphorelay response regulator activity"/>
    <property type="evidence" value="ECO:0007669"/>
    <property type="project" value="InterPro"/>
</dbReference>
<dbReference type="InterPro" id="IPR000673">
    <property type="entry name" value="Sig_transdc_resp-reg_Me-estase"/>
</dbReference>
<dbReference type="GO" id="GO:0005737">
    <property type="term" value="C:cytoplasm"/>
    <property type="evidence" value="ECO:0007669"/>
    <property type="project" value="UniProtKB-SubCell"/>
</dbReference>
<dbReference type="PROSITE" id="PS50110">
    <property type="entry name" value="RESPONSE_REGULATORY"/>
    <property type="match status" value="1"/>
</dbReference>
<dbReference type="STRING" id="333138.LQ50_13035"/>
<dbReference type="PIRSF" id="PIRSF000876">
    <property type="entry name" value="RR_chemtxs_CheB"/>
    <property type="match status" value="1"/>
</dbReference>
<dbReference type="Proteomes" id="UP000030832">
    <property type="component" value="Unassembled WGS sequence"/>
</dbReference>
<dbReference type="NCBIfam" id="NF009206">
    <property type="entry name" value="PRK12555.1"/>
    <property type="match status" value="1"/>
</dbReference>
<dbReference type="EC" id="3.5.1.44" evidence="3"/>
<dbReference type="GO" id="GO:0006935">
    <property type="term" value="P:chemotaxis"/>
    <property type="evidence" value="ECO:0007669"/>
    <property type="project" value="UniProtKB-UniRule"/>
</dbReference>
<comment type="PTM">
    <text evidence="3">Phosphorylated by CheA. Phosphorylation of the N-terminal regulatory domain activates the methylesterase activity.</text>
</comment>
<comment type="domain">
    <text evidence="3">Contains a C-terminal catalytic domain, and an N-terminal region which modulates catalytic activity.</text>
</comment>
<keyword evidence="9" id="KW-1185">Reference proteome</keyword>
<dbReference type="eggNOG" id="COG2201">
    <property type="taxonomic scope" value="Bacteria"/>
</dbReference>
<dbReference type="Pfam" id="PF00072">
    <property type="entry name" value="Response_reg"/>
    <property type="match status" value="1"/>
</dbReference>
<dbReference type="Pfam" id="PF01339">
    <property type="entry name" value="CheB_methylest"/>
    <property type="match status" value="1"/>
</dbReference>
<dbReference type="InterPro" id="IPR035909">
    <property type="entry name" value="CheB_C"/>
</dbReference>
<dbReference type="SMART" id="SM00448">
    <property type="entry name" value="REC"/>
    <property type="match status" value="1"/>
</dbReference>
<name>A0A0B0II65_9BACI</name>
<dbReference type="PROSITE" id="PS50122">
    <property type="entry name" value="CHEB"/>
    <property type="match status" value="1"/>
</dbReference>